<organism evidence="10 11">
    <name type="scientific">Pilibacter termitis</name>
    <dbReference type="NCBI Taxonomy" id="263852"/>
    <lineage>
        <taxon>Bacteria</taxon>
        <taxon>Bacillati</taxon>
        <taxon>Bacillota</taxon>
        <taxon>Bacilli</taxon>
        <taxon>Lactobacillales</taxon>
        <taxon>Enterococcaceae</taxon>
        <taxon>Pilibacter</taxon>
    </lineage>
</organism>
<feature type="binding site" evidence="8">
    <location>
        <position position="96"/>
    </location>
    <ligand>
        <name>Zn(2+)</name>
        <dbReference type="ChEBI" id="CHEBI:29105"/>
        <note>catalytic</note>
    </ligand>
</feature>
<proteinExistence type="inferred from homology"/>
<feature type="active site" description="Proton donor" evidence="8">
    <location>
        <position position="65"/>
    </location>
</feature>
<comment type="function">
    <text evidence="8">Catalyzes the deamination of adenosine to inosine at the wobble position 34 of tRNA(Arg2).</text>
</comment>
<dbReference type="Gene3D" id="3.40.140.10">
    <property type="entry name" value="Cytidine Deaminase, domain 2"/>
    <property type="match status" value="1"/>
</dbReference>
<dbReference type="OrthoDB" id="9802676at2"/>
<feature type="domain" description="CMP/dCMP-type deaminase" evidence="9">
    <location>
        <begin position="12"/>
        <end position="123"/>
    </location>
</feature>
<keyword evidence="4 8" id="KW-0479">Metal-binding</keyword>
<dbReference type="PANTHER" id="PTHR11079:SF202">
    <property type="entry name" value="TRNA-SPECIFIC ADENOSINE DEAMINASE"/>
    <property type="match status" value="1"/>
</dbReference>
<dbReference type="GO" id="GO:0052717">
    <property type="term" value="F:tRNA-specific adenosine-34 deaminase activity"/>
    <property type="evidence" value="ECO:0007669"/>
    <property type="project" value="UniProtKB-UniRule"/>
</dbReference>
<keyword evidence="3 8" id="KW-0819">tRNA processing</keyword>
<dbReference type="InterPro" id="IPR028883">
    <property type="entry name" value="tRNA_aden_deaminase"/>
</dbReference>
<keyword evidence="11" id="KW-1185">Reference proteome</keyword>
<dbReference type="InterPro" id="IPR016193">
    <property type="entry name" value="Cytidine_deaminase-like"/>
</dbReference>
<dbReference type="RefSeq" id="WP_078808095.1">
    <property type="nucleotide sequence ID" value="NZ_FUXI01000029.1"/>
</dbReference>
<feature type="binding site" evidence="8">
    <location>
        <position position="63"/>
    </location>
    <ligand>
        <name>Zn(2+)</name>
        <dbReference type="ChEBI" id="CHEBI:29105"/>
        <note>catalytic</note>
    </ligand>
</feature>
<dbReference type="GO" id="GO:0008270">
    <property type="term" value="F:zinc ion binding"/>
    <property type="evidence" value="ECO:0007669"/>
    <property type="project" value="UniProtKB-UniRule"/>
</dbReference>
<name>A0A1T4QGK3_9ENTE</name>
<evidence type="ECO:0000313" key="10">
    <source>
        <dbReference type="EMBL" id="SKA02822.1"/>
    </source>
</evidence>
<comment type="cofactor">
    <cofactor evidence="8">
        <name>Zn(2+)</name>
        <dbReference type="ChEBI" id="CHEBI:29105"/>
    </cofactor>
    <text evidence="8">Binds 1 zinc ion per subunit.</text>
</comment>
<dbReference type="CDD" id="cd01285">
    <property type="entry name" value="nucleoside_deaminase"/>
    <property type="match status" value="1"/>
</dbReference>
<evidence type="ECO:0000256" key="6">
    <source>
        <dbReference type="ARBA" id="ARBA00022833"/>
    </source>
</evidence>
<accession>A0A1T4QGK3</accession>
<keyword evidence="6 8" id="KW-0862">Zinc</keyword>
<dbReference type="Pfam" id="PF14437">
    <property type="entry name" value="MafB19-deam"/>
    <property type="match status" value="1"/>
</dbReference>
<reference evidence="10 11" key="1">
    <citation type="submission" date="2017-02" db="EMBL/GenBank/DDBJ databases">
        <authorList>
            <person name="Peterson S.W."/>
        </authorList>
    </citation>
    <scope>NUCLEOTIDE SEQUENCE [LARGE SCALE GENOMIC DNA]</scope>
    <source>
        <strain evidence="10 11">ATCC BAA-1030</strain>
    </source>
</reference>
<dbReference type="FunFam" id="3.40.140.10:FF:000005">
    <property type="entry name" value="tRNA-specific adenosine deaminase"/>
    <property type="match status" value="1"/>
</dbReference>
<dbReference type="InterPro" id="IPR002125">
    <property type="entry name" value="CMP_dCMP_dom"/>
</dbReference>
<dbReference type="SUPFAM" id="SSF53927">
    <property type="entry name" value="Cytidine deaminase-like"/>
    <property type="match status" value="1"/>
</dbReference>
<protein>
    <recommendedName>
        <fullName evidence="8">tRNA-specific adenosine deaminase</fullName>
        <ecNumber evidence="8">3.5.4.33</ecNumber>
    </recommendedName>
</protein>
<evidence type="ECO:0000259" key="9">
    <source>
        <dbReference type="PROSITE" id="PS51747"/>
    </source>
</evidence>
<dbReference type="GO" id="GO:0002100">
    <property type="term" value="P:tRNA wobble adenosine to inosine editing"/>
    <property type="evidence" value="ECO:0007669"/>
    <property type="project" value="UniProtKB-UniRule"/>
</dbReference>
<dbReference type="PANTHER" id="PTHR11079">
    <property type="entry name" value="CYTOSINE DEAMINASE FAMILY MEMBER"/>
    <property type="match status" value="1"/>
</dbReference>
<dbReference type="EC" id="3.5.4.33" evidence="8"/>
<dbReference type="InterPro" id="IPR016192">
    <property type="entry name" value="APOBEC/CMP_deaminase_Zn-bd"/>
</dbReference>
<evidence type="ECO:0000256" key="5">
    <source>
        <dbReference type="ARBA" id="ARBA00022801"/>
    </source>
</evidence>
<evidence type="ECO:0000256" key="7">
    <source>
        <dbReference type="ARBA" id="ARBA00048045"/>
    </source>
</evidence>
<dbReference type="PROSITE" id="PS51747">
    <property type="entry name" value="CYT_DCMP_DEAMINASES_2"/>
    <property type="match status" value="1"/>
</dbReference>
<comment type="subunit">
    <text evidence="2 8">Homodimer.</text>
</comment>
<sequence>MAQKFTSSFTNEEKEMYMREALGEARLAFEQEEVPIGCVIVHNGNIIARGSNVRELTQDATTHAEMNAIRFANHSLSSFRLENSALFVTVEPCVMCAGAILLSRIPEVYYGSANAKGGACGSVVDVMDIPAINHAPFVEGGILQEECGRIMTEFFQDKRAKKRNDTPK</sequence>
<evidence type="ECO:0000256" key="3">
    <source>
        <dbReference type="ARBA" id="ARBA00022694"/>
    </source>
</evidence>
<evidence type="ECO:0000256" key="1">
    <source>
        <dbReference type="ARBA" id="ARBA00010669"/>
    </source>
</evidence>
<dbReference type="STRING" id="263852.SAMN02745116_02185"/>
<evidence type="ECO:0000256" key="8">
    <source>
        <dbReference type="HAMAP-Rule" id="MF_00972"/>
    </source>
</evidence>
<dbReference type="HAMAP" id="MF_00972">
    <property type="entry name" value="tRNA_aden_deaminase"/>
    <property type="match status" value="1"/>
</dbReference>
<dbReference type="PROSITE" id="PS00903">
    <property type="entry name" value="CYT_DCMP_DEAMINASES_1"/>
    <property type="match status" value="1"/>
</dbReference>
<dbReference type="InterPro" id="IPR058535">
    <property type="entry name" value="MafB19-deam"/>
</dbReference>
<evidence type="ECO:0000313" key="11">
    <source>
        <dbReference type="Proteomes" id="UP000190328"/>
    </source>
</evidence>
<comment type="similarity">
    <text evidence="1">Belongs to the cytidine and deoxycytidylate deaminase family. ADAT2 subfamily.</text>
</comment>
<evidence type="ECO:0000256" key="4">
    <source>
        <dbReference type="ARBA" id="ARBA00022723"/>
    </source>
</evidence>
<dbReference type="NCBIfam" id="NF008113">
    <property type="entry name" value="PRK10860.1"/>
    <property type="match status" value="1"/>
</dbReference>
<evidence type="ECO:0000256" key="2">
    <source>
        <dbReference type="ARBA" id="ARBA00011738"/>
    </source>
</evidence>
<dbReference type="AlphaFoldDB" id="A0A1T4QGK3"/>
<comment type="catalytic activity">
    <reaction evidence="7 8">
        <text>adenosine(34) in tRNA + H2O + H(+) = inosine(34) in tRNA + NH4(+)</text>
        <dbReference type="Rhea" id="RHEA:43168"/>
        <dbReference type="Rhea" id="RHEA-COMP:10373"/>
        <dbReference type="Rhea" id="RHEA-COMP:10374"/>
        <dbReference type="ChEBI" id="CHEBI:15377"/>
        <dbReference type="ChEBI" id="CHEBI:15378"/>
        <dbReference type="ChEBI" id="CHEBI:28938"/>
        <dbReference type="ChEBI" id="CHEBI:74411"/>
        <dbReference type="ChEBI" id="CHEBI:82852"/>
        <dbReference type="EC" id="3.5.4.33"/>
    </reaction>
</comment>
<dbReference type="Proteomes" id="UP000190328">
    <property type="component" value="Unassembled WGS sequence"/>
</dbReference>
<gene>
    <name evidence="8" type="primary">tadA</name>
    <name evidence="10" type="ORF">SAMN02745116_02185</name>
</gene>
<feature type="binding site" evidence="8">
    <location>
        <position position="93"/>
    </location>
    <ligand>
        <name>Zn(2+)</name>
        <dbReference type="ChEBI" id="CHEBI:29105"/>
        <note>catalytic</note>
    </ligand>
</feature>
<dbReference type="EMBL" id="FUXI01000029">
    <property type="protein sequence ID" value="SKA02822.1"/>
    <property type="molecule type" value="Genomic_DNA"/>
</dbReference>
<keyword evidence="5 8" id="KW-0378">Hydrolase</keyword>